<dbReference type="GO" id="GO:0045944">
    <property type="term" value="P:positive regulation of transcription by RNA polymerase II"/>
    <property type="evidence" value="ECO:0007669"/>
    <property type="project" value="TreeGrafter"/>
</dbReference>
<keyword evidence="1" id="KW-0677">Repeat</keyword>
<feature type="compositionally biased region" description="Basic and acidic residues" evidence="3">
    <location>
        <begin position="701"/>
        <end position="720"/>
    </location>
</feature>
<dbReference type="PROSITE" id="PS50090">
    <property type="entry name" value="MYB_LIKE"/>
    <property type="match status" value="3"/>
</dbReference>
<feature type="domain" description="Myb-like" evidence="4">
    <location>
        <begin position="195"/>
        <end position="246"/>
    </location>
</feature>
<feature type="compositionally biased region" description="Polar residues" evidence="3">
    <location>
        <begin position="594"/>
        <end position="604"/>
    </location>
</feature>
<dbReference type="STRING" id="401625.A0A0P1BFF2"/>
<dbReference type="Proteomes" id="UP000054845">
    <property type="component" value="Unassembled WGS sequence"/>
</dbReference>
<feature type="domain" description="Myb-like" evidence="4">
    <location>
        <begin position="116"/>
        <end position="194"/>
    </location>
</feature>
<feature type="compositionally biased region" description="Polar residues" evidence="3">
    <location>
        <begin position="662"/>
        <end position="681"/>
    </location>
</feature>
<dbReference type="InterPro" id="IPR009057">
    <property type="entry name" value="Homeodomain-like_sf"/>
</dbReference>
<dbReference type="EMBL" id="CCYA01000240">
    <property type="protein sequence ID" value="CEH14136.1"/>
    <property type="molecule type" value="Genomic_DNA"/>
</dbReference>
<dbReference type="PANTHER" id="PTHR45614">
    <property type="entry name" value="MYB PROTEIN-RELATED"/>
    <property type="match status" value="1"/>
</dbReference>
<feature type="region of interest" description="Disordered" evidence="3">
    <location>
        <begin position="662"/>
        <end position="759"/>
    </location>
</feature>
<dbReference type="OrthoDB" id="2143914at2759"/>
<dbReference type="GO" id="GO:0005634">
    <property type="term" value="C:nucleus"/>
    <property type="evidence" value="ECO:0007669"/>
    <property type="project" value="TreeGrafter"/>
</dbReference>
<feature type="domain" description="HTH myb-type" evidence="5">
    <location>
        <begin position="195"/>
        <end position="250"/>
    </location>
</feature>
<name>A0A0P1BFF2_9BASI</name>
<sequence>MSATGFYDASSLAERRGCQPLTTSTQLARSMTLPEQHARPEATSPWEQNGALPPTSAPPYPYAHSSLYHSAQPTQQHQLAMQQPQYSHMSVPHFNMTPATGIRAEPPPMRRSVSTHTRAEARSWTQEQDNRLRAAIAQVSYESKHNGKTGSTSLDSPDLGSHPTTKPWARVMALAFPSGEHSKEECQSRWKSLHRPPAVKGAWSKAEDDRLLRLVRQHGAERWVVIAQHMGSRSGKQCRERWHNHVDPSITRRPFTPEEDAIILSLYNTIGSKWAEMSKRLKGRPDNSIKNHFNTTLSRRRMLAAAVNKASNLTDEAQNSLQGTTQASAGGVAMTSTSSSSSFTSSHVPATETYEDSGYYSSNSTPVHKQELVPDAYFGGGMQAGFDARRSSALILSRQHGPVASFGGSHAQYAFPADLDPFAYTGRDGIVYRHNNAGPQGLTQSQPHRASVPNSFVYSQMARPDVEHGLTSLQHGANINYSSLQQAGNSRIPAPIDYAQPAAPELAQYQQLHGQHAALWSNAPQTQQHFRSQYAQTPGSAQTKSASPSSASDNLAYHSTPRRNVSGEQSLAESLSAWQSVNGERALPPLSMVATGTATPSTPSRARVTSVMRRLTSSACGTVTTDASQAGTANAALAMVDVDEGQKAALPPLFRQAALNTTPTQRGSISGQSPASRTPSYGSEHVRSTTRRSSGPLAQENEWHHERQHTARPPAADEVHGAGSSLDATETHDNSAVNGQESESDADPSGNTSDCPDGTPAFTTGTAYFAQRDGLSMPGSAMTAASSLLPSPMDCMSDNGGGPVNDYFATKDNAAVMDRHVQYSLQQGATGVPHTGFSPYNFVQHSSMGLFLDENESRDA</sequence>
<evidence type="ECO:0000259" key="5">
    <source>
        <dbReference type="PROSITE" id="PS51294"/>
    </source>
</evidence>
<evidence type="ECO:0000259" key="4">
    <source>
        <dbReference type="PROSITE" id="PS50090"/>
    </source>
</evidence>
<dbReference type="GO" id="GO:0000278">
    <property type="term" value="P:mitotic cell cycle"/>
    <property type="evidence" value="ECO:0007669"/>
    <property type="project" value="TreeGrafter"/>
</dbReference>
<dbReference type="GO" id="GO:0000978">
    <property type="term" value="F:RNA polymerase II cis-regulatory region sequence-specific DNA binding"/>
    <property type="evidence" value="ECO:0007669"/>
    <property type="project" value="TreeGrafter"/>
</dbReference>
<keyword evidence="7" id="KW-1185">Reference proteome</keyword>
<dbReference type="CDD" id="cd00167">
    <property type="entry name" value="SANT"/>
    <property type="match status" value="2"/>
</dbReference>
<feature type="compositionally biased region" description="Low complexity" evidence="3">
    <location>
        <begin position="335"/>
        <end position="346"/>
    </location>
</feature>
<dbReference type="GO" id="GO:0000981">
    <property type="term" value="F:DNA-binding transcription factor activity, RNA polymerase II-specific"/>
    <property type="evidence" value="ECO:0007669"/>
    <property type="project" value="TreeGrafter"/>
</dbReference>
<evidence type="ECO:0000313" key="7">
    <source>
        <dbReference type="Proteomes" id="UP000054845"/>
    </source>
</evidence>
<feature type="compositionally biased region" description="Polar residues" evidence="3">
    <location>
        <begin position="534"/>
        <end position="553"/>
    </location>
</feature>
<evidence type="ECO:0000256" key="2">
    <source>
        <dbReference type="ARBA" id="ARBA00023125"/>
    </source>
</evidence>
<feature type="compositionally biased region" description="Polar residues" evidence="3">
    <location>
        <begin position="562"/>
        <end position="571"/>
    </location>
</feature>
<dbReference type="SUPFAM" id="SSF46689">
    <property type="entry name" value="Homeodomain-like"/>
    <property type="match status" value="1"/>
</dbReference>
<evidence type="ECO:0000256" key="3">
    <source>
        <dbReference type="SAM" id="MobiDB-lite"/>
    </source>
</evidence>
<feature type="region of interest" description="Disordered" evidence="3">
    <location>
        <begin position="141"/>
        <end position="165"/>
    </location>
</feature>
<dbReference type="InterPro" id="IPR017930">
    <property type="entry name" value="Myb_dom"/>
</dbReference>
<protein>
    <submittedName>
        <fullName evidence="6">Transcriptional activator myb</fullName>
    </submittedName>
</protein>
<keyword evidence="2" id="KW-0238">DNA-binding</keyword>
<dbReference type="PROSITE" id="PS51294">
    <property type="entry name" value="HTH_MYB"/>
    <property type="match status" value="2"/>
</dbReference>
<feature type="region of interest" description="Disordered" evidence="3">
    <location>
        <begin position="589"/>
        <end position="608"/>
    </location>
</feature>
<dbReference type="PANTHER" id="PTHR45614:SF25">
    <property type="entry name" value="MYB PROTEIN"/>
    <property type="match status" value="1"/>
</dbReference>
<dbReference type="InterPro" id="IPR001005">
    <property type="entry name" value="SANT/Myb"/>
</dbReference>
<dbReference type="AlphaFoldDB" id="A0A0P1BFF2"/>
<evidence type="ECO:0000313" key="6">
    <source>
        <dbReference type="EMBL" id="CEH14136.1"/>
    </source>
</evidence>
<accession>A0A0P1BFF2</accession>
<feature type="domain" description="HTH myb-type" evidence="5">
    <location>
        <begin position="252"/>
        <end position="301"/>
    </location>
</feature>
<evidence type="ECO:0000256" key="1">
    <source>
        <dbReference type="ARBA" id="ARBA00022737"/>
    </source>
</evidence>
<dbReference type="SMART" id="SM00717">
    <property type="entry name" value="SANT"/>
    <property type="match status" value="3"/>
</dbReference>
<feature type="domain" description="Myb-like" evidence="4">
    <location>
        <begin position="247"/>
        <end position="297"/>
    </location>
</feature>
<dbReference type="FunFam" id="1.10.10.60:FF:000010">
    <property type="entry name" value="Transcriptional activator Myb isoform A"/>
    <property type="match status" value="1"/>
</dbReference>
<dbReference type="Pfam" id="PF00249">
    <property type="entry name" value="Myb_DNA-binding"/>
    <property type="match status" value="2"/>
</dbReference>
<dbReference type="Gene3D" id="1.10.10.60">
    <property type="entry name" value="Homeodomain-like"/>
    <property type="match status" value="3"/>
</dbReference>
<feature type="region of interest" description="Disordered" evidence="3">
    <location>
        <begin position="324"/>
        <end position="348"/>
    </location>
</feature>
<feature type="region of interest" description="Disordered" evidence="3">
    <location>
        <begin position="30"/>
        <end position="66"/>
    </location>
</feature>
<proteinExistence type="predicted"/>
<feature type="region of interest" description="Disordered" evidence="3">
    <location>
        <begin position="534"/>
        <end position="571"/>
    </location>
</feature>
<organism evidence="6 7">
    <name type="scientific">Ceraceosorus bombacis</name>
    <dbReference type="NCBI Taxonomy" id="401625"/>
    <lineage>
        <taxon>Eukaryota</taxon>
        <taxon>Fungi</taxon>
        <taxon>Dikarya</taxon>
        <taxon>Basidiomycota</taxon>
        <taxon>Ustilaginomycotina</taxon>
        <taxon>Exobasidiomycetes</taxon>
        <taxon>Ceraceosorales</taxon>
        <taxon>Ceraceosoraceae</taxon>
        <taxon>Ceraceosorus</taxon>
    </lineage>
</organism>
<dbReference type="InterPro" id="IPR050560">
    <property type="entry name" value="MYB_TF"/>
</dbReference>
<reference evidence="6 7" key="1">
    <citation type="submission" date="2014-09" db="EMBL/GenBank/DDBJ databases">
        <authorList>
            <person name="Magalhaes I.L.F."/>
            <person name="Oliveira U."/>
            <person name="Santos F.R."/>
            <person name="Vidigal T.H.D.A."/>
            <person name="Brescovit A.D."/>
            <person name="Santos A.J."/>
        </authorList>
    </citation>
    <scope>NUCLEOTIDE SEQUENCE [LARGE SCALE GENOMIC DNA]</scope>
</reference>